<dbReference type="NCBIfam" id="TIGR00106">
    <property type="entry name" value="MTH1187 family thiamine-binding protein"/>
    <property type="match status" value="1"/>
</dbReference>
<evidence type="ECO:0000259" key="2">
    <source>
        <dbReference type="Pfam" id="PF01910"/>
    </source>
</evidence>
<proteinExistence type="inferred from homology"/>
<sequence>MSVLVEFAMFPTDKGESVSKYVSRIIKMIDKSGVDYKLTPMGTVFETDTIEEALEIIKKAYEELEPDCNRVYSTVKFDIRKGRKNRMKQKLESVEKRIGKEIKKI</sequence>
<comment type="caution">
    <text evidence="3">The sequence shown here is derived from an EMBL/GenBank/DDBJ whole genome shotgun (WGS) entry which is preliminary data.</text>
</comment>
<dbReference type="SUPFAM" id="SSF89957">
    <property type="entry name" value="MTH1187/YkoF-like"/>
    <property type="match status" value="1"/>
</dbReference>
<protein>
    <recommendedName>
        <fullName evidence="2">Thiamine-binding protein domain-containing protein</fullName>
    </recommendedName>
</protein>
<dbReference type="OrthoDB" id="5886358at2"/>
<evidence type="ECO:0000313" key="3">
    <source>
        <dbReference type="EMBL" id="OMH41061.1"/>
    </source>
</evidence>
<dbReference type="Proteomes" id="UP000187408">
    <property type="component" value="Unassembled WGS sequence"/>
</dbReference>
<keyword evidence="4" id="KW-1185">Reference proteome</keyword>
<reference evidence="3 4" key="1">
    <citation type="submission" date="2016-10" db="EMBL/GenBank/DDBJ databases">
        <title>Genome sequence of a sulfur-reducing bacterium Desulfurobacterium indicum K6013.</title>
        <authorList>
            <person name="Cao J."/>
            <person name="Shao Z."/>
            <person name="Alain K."/>
            <person name="Jebbar M."/>
        </authorList>
    </citation>
    <scope>NUCLEOTIDE SEQUENCE [LARGE SCALE GENOMIC DNA]</scope>
    <source>
        <strain evidence="3 4">K6013</strain>
    </source>
</reference>
<dbReference type="AlphaFoldDB" id="A0A1R1MML6"/>
<dbReference type="InterPro" id="IPR029756">
    <property type="entry name" value="MTH1187/YkoF-like"/>
</dbReference>
<comment type="similarity">
    <text evidence="1">Belongs to the UPF0045 family.</text>
</comment>
<dbReference type="InterPro" id="IPR051614">
    <property type="entry name" value="UPF0045_domain"/>
</dbReference>
<dbReference type="EMBL" id="MOEN01000004">
    <property type="protein sequence ID" value="OMH41061.1"/>
    <property type="molecule type" value="Genomic_DNA"/>
</dbReference>
<dbReference type="InterPro" id="IPR002767">
    <property type="entry name" value="Thiamine_BP"/>
</dbReference>
<dbReference type="PANTHER" id="PTHR33777">
    <property type="entry name" value="UPF0045 PROTEIN ECM15"/>
    <property type="match status" value="1"/>
</dbReference>
<dbReference type="Gene3D" id="3.30.70.930">
    <property type="match status" value="1"/>
</dbReference>
<gene>
    <name evidence="3" type="ORF">BLW93_01700</name>
</gene>
<dbReference type="GO" id="GO:0005829">
    <property type="term" value="C:cytosol"/>
    <property type="evidence" value="ECO:0007669"/>
    <property type="project" value="TreeGrafter"/>
</dbReference>
<feature type="domain" description="Thiamine-binding protein" evidence="2">
    <location>
        <begin position="5"/>
        <end position="95"/>
    </location>
</feature>
<dbReference type="RefSeq" id="WP_076712390.1">
    <property type="nucleotide sequence ID" value="NZ_MOEN01000004.1"/>
</dbReference>
<evidence type="ECO:0000256" key="1">
    <source>
        <dbReference type="ARBA" id="ARBA00010272"/>
    </source>
</evidence>
<dbReference type="Pfam" id="PF01910">
    <property type="entry name" value="Thiamine_BP"/>
    <property type="match status" value="1"/>
</dbReference>
<accession>A0A1R1MML6</accession>
<name>A0A1R1MML6_9BACT</name>
<organism evidence="3 4">
    <name type="scientific">Desulfurobacterium indicum</name>
    <dbReference type="NCBI Taxonomy" id="1914305"/>
    <lineage>
        <taxon>Bacteria</taxon>
        <taxon>Pseudomonadati</taxon>
        <taxon>Aquificota</taxon>
        <taxon>Aquificia</taxon>
        <taxon>Desulfurobacteriales</taxon>
        <taxon>Desulfurobacteriaceae</taxon>
        <taxon>Desulfurobacterium</taxon>
    </lineage>
</organism>
<evidence type="ECO:0000313" key="4">
    <source>
        <dbReference type="Proteomes" id="UP000187408"/>
    </source>
</evidence>
<dbReference type="PANTHER" id="PTHR33777:SF1">
    <property type="entry name" value="UPF0045 PROTEIN ECM15"/>
    <property type="match status" value="1"/>
</dbReference>